<reference evidence="1 2" key="1">
    <citation type="submission" date="2020-07" db="EMBL/GenBank/DDBJ databases">
        <title>Endozoicomonas sp. nov., isolated from sediment.</title>
        <authorList>
            <person name="Gu T."/>
        </authorList>
    </citation>
    <scope>NUCLEOTIDE SEQUENCE [LARGE SCALE GENOMIC DNA]</scope>
    <source>
        <strain evidence="1 2">SM1973</strain>
    </source>
</reference>
<dbReference type="PRINTS" id="PR00394">
    <property type="entry name" value="RHSPROTEIN"/>
</dbReference>
<evidence type="ECO:0000313" key="2">
    <source>
        <dbReference type="Proteomes" id="UP000569732"/>
    </source>
</evidence>
<organism evidence="1 2">
    <name type="scientific">Spartinivicinus marinus</name>
    <dbReference type="NCBI Taxonomy" id="2994442"/>
    <lineage>
        <taxon>Bacteria</taxon>
        <taxon>Pseudomonadati</taxon>
        <taxon>Pseudomonadota</taxon>
        <taxon>Gammaproteobacteria</taxon>
        <taxon>Oceanospirillales</taxon>
        <taxon>Zooshikellaceae</taxon>
        <taxon>Spartinivicinus</taxon>
    </lineage>
</organism>
<dbReference type="Proteomes" id="UP000569732">
    <property type="component" value="Unassembled WGS sequence"/>
</dbReference>
<dbReference type="AlphaFoldDB" id="A0A853IK95"/>
<evidence type="ECO:0000313" key="1">
    <source>
        <dbReference type="EMBL" id="NYZ70434.1"/>
    </source>
</evidence>
<dbReference type="InterPro" id="IPR022385">
    <property type="entry name" value="Rhs_assc_core"/>
</dbReference>
<gene>
    <name evidence="1" type="ORF">H0A36_30950</name>
</gene>
<feature type="non-terminal residue" evidence="1">
    <location>
        <position position="1"/>
    </location>
</feature>
<accession>A0A853IK95</accession>
<feature type="non-terminal residue" evidence="1">
    <location>
        <position position="191"/>
    </location>
</feature>
<keyword evidence="2" id="KW-1185">Reference proteome</keyword>
<dbReference type="PANTHER" id="PTHR32305:SF15">
    <property type="entry name" value="PROTEIN RHSA-RELATED"/>
    <property type="match status" value="1"/>
</dbReference>
<comment type="caution">
    <text evidence="1">The sequence shown here is derived from an EMBL/GenBank/DDBJ whole genome shotgun (WGS) entry which is preliminary data.</text>
</comment>
<dbReference type="RefSeq" id="WP_289623333.1">
    <property type="nucleotide sequence ID" value="NZ_JACCKB010000503.1"/>
</dbReference>
<protein>
    <submittedName>
        <fullName evidence="1">RHS repeat protein</fullName>
    </submittedName>
</protein>
<proteinExistence type="predicted"/>
<dbReference type="EMBL" id="JACCKB010000503">
    <property type="protein sequence ID" value="NYZ70434.1"/>
    <property type="molecule type" value="Genomic_DNA"/>
</dbReference>
<sequence>KVKEGETLLASYQYNAIGERIQKTIHFGDDQPTHWIYTYNESGQILAETKYSKTWQQQLTRQYVWLGSLPLAMVEQAANGAALNTPQVTYLHSDHLNTPRLATNQQRQTLWSWSSDAFGVGEANEDVDRNGQKTTVSLRFPGQLSDAESSLFYNYYRDYDPTLGRYIESDPSGLNGGLNTYAYALNNPISL</sequence>
<dbReference type="PANTHER" id="PTHR32305">
    <property type="match status" value="1"/>
</dbReference>
<dbReference type="InterPro" id="IPR050708">
    <property type="entry name" value="T6SS_VgrG/RHS"/>
</dbReference>
<dbReference type="Gene3D" id="2.180.10.10">
    <property type="entry name" value="RHS repeat-associated core"/>
    <property type="match status" value="1"/>
</dbReference>
<dbReference type="NCBIfam" id="TIGR03696">
    <property type="entry name" value="Rhs_assc_core"/>
    <property type="match status" value="1"/>
</dbReference>
<name>A0A853IK95_9GAMM</name>